<dbReference type="SUPFAM" id="SSF55874">
    <property type="entry name" value="ATPase domain of HSP90 chaperone/DNA topoisomerase II/histidine kinase"/>
    <property type="match status" value="2"/>
</dbReference>
<gene>
    <name evidence="4" type="ORF">RDI58_003977</name>
</gene>
<dbReference type="GO" id="GO:0008270">
    <property type="term" value="F:zinc ion binding"/>
    <property type="evidence" value="ECO:0007669"/>
    <property type="project" value="UniProtKB-KW"/>
</dbReference>
<dbReference type="PANTHER" id="PTHR15600">
    <property type="entry name" value="SACSIN"/>
    <property type="match status" value="1"/>
</dbReference>
<dbReference type="NCBIfam" id="NF047352">
    <property type="entry name" value="P_loop_sacsin"/>
    <property type="match status" value="2"/>
</dbReference>
<dbReference type="PANTHER" id="PTHR15600:SF42">
    <property type="entry name" value="SACSIN"/>
    <property type="match status" value="1"/>
</dbReference>
<feature type="compositionally biased region" description="Low complexity" evidence="2">
    <location>
        <begin position="3477"/>
        <end position="3489"/>
    </location>
</feature>
<reference evidence="4 5" key="1">
    <citation type="submission" date="2024-02" db="EMBL/GenBank/DDBJ databases">
        <title>de novo genome assembly of Solanum bulbocastanum strain 11H21.</title>
        <authorList>
            <person name="Hosaka A.J."/>
        </authorList>
    </citation>
    <scope>NUCLEOTIDE SEQUENCE [LARGE SCALE GENOMIC DNA]</scope>
    <source>
        <tissue evidence="4">Young leaves</tissue>
    </source>
</reference>
<dbReference type="Gene3D" id="3.30.40.10">
    <property type="entry name" value="Zinc/RING finger domain, C3HC4 (zinc finger)"/>
    <property type="match status" value="1"/>
</dbReference>
<keyword evidence="1" id="KW-0862">Zinc</keyword>
<comment type="caution">
    <text evidence="4">The sequence shown here is derived from an EMBL/GenBank/DDBJ whole genome shotgun (WGS) entry which is preliminary data.</text>
</comment>
<feature type="compositionally biased region" description="Acidic residues" evidence="2">
    <location>
        <begin position="4678"/>
        <end position="4688"/>
    </location>
</feature>
<keyword evidence="1" id="KW-0479">Metal-binding</keyword>
<dbReference type="InterPro" id="IPR052972">
    <property type="entry name" value="Sacsin_chaperone_reg"/>
</dbReference>
<dbReference type="PROSITE" id="PS50089">
    <property type="entry name" value="ZF_RING_2"/>
    <property type="match status" value="1"/>
</dbReference>
<feature type="region of interest" description="Disordered" evidence="2">
    <location>
        <begin position="4676"/>
        <end position="4710"/>
    </location>
</feature>
<evidence type="ECO:0000259" key="3">
    <source>
        <dbReference type="PROSITE" id="PS50089"/>
    </source>
</evidence>
<dbReference type="SMART" id="SM00184">
    <property type="entry name" value="RING"/>
    <property type="match status" value="1"/>
</dbReference>
<dbReference type="Proteomes" id="UP001371456">
    <property type="component" value="Unassembled WGS sequence"/>
</dbReference>
<evidence type="ECO:0000256" key="2">
    <source>
        <dbReference type="SAM" id="MobiDB-lite"/>
    </source>
</evidence>
<protein>
    <recommendedName>
        <fullName evidence="3">RING-type domain-containing protein</fullName>
    </recommendedName>
</protein>
<keyword evidence="5" id="KW-1185">Reference proteome</keyword>
<dbReference type="Pfam" id="PF13920">
    <property type="entry name" value="zf-C3HC4_3"/>
    <property type="match status" value="1"/>
</dbReference>
<dbReference type="InterPro" id="IPR013083">
    <property type="entry name" value="Znf_RING/FYVE/PHD"/>
</dbReference>
<dbReference type="EMBL" id="JBANQN010000002">
    <property type="protein sequence ID" value="KAK6796276.1"/>
    <property type="molecule type" value="Genomic_DNA"/>
</dbReference>
<dbReference type="GO" id="GO:0030544">
    <property type="term" value="F:Hsp70 protein binding"/>
    <property type="evidence" value="ECO:0007669"/>
    <property type="project" value="TreeGrafter"/>
</dbReference>
<feature type="domain" description="RING-type" evidence="3">
    <location>
        <begin position="4790"/>
        <end position="4824"/>
    </location>
</feature>
<evidence type="ECO:0000313" key="5">
    <source>
        <dbReference type="Proteomes" id="UP001371456"/>
    </source>
</evidence>
<dbReference type="SUPFAM" id="SSF57850">
    <property type="entry name" value="RING/U-box"/>
    <property type="match status" value="1"/>
</dbReference>
<organism evidence="4 5">
    <name type="scientific">Solanum bulbocastanum</name>
    <name type="common">Wild potato</name>
    <dbReference type="NCBI Taxonomy" id="147425"/>
    <lineage>
        <taxon>Eukaryota</taxon>
        <taxon>Viridiplantae</taxon>
        <taxon>Streptophyta</taxon>
        <taxon>Embryophyta</taxon>
        <taxon>Tracheophyta</taxon>
        <taxon>Spermatophyta</taxon>
        <taxon>Magnoliopsida</taxon>
        <taxon>eudicotyledons</taxon>
        <taxon>Gunneridae</taxon>
        <taxon>Pentapetalae</taxon>
        <taxon>asterids</taxon>
        <taxon>lamiids</taxon>
        <taxon>Solanales</taxon>
        <taxon>Solanaceae</taxon>
        <taxon>Solanoideae</taxon>
        <taxon>Solaneae</taxon>
        <taxon>Solanum</taxon>
    </lineage>
</organism>
<accession>A0AAN8U363</accession>
<dbReference type="InterPro" id="IPR036890">
    <property type="entry name" value="HATPase_C_sf"/>
</dbReference>
<dbReference type="InterPro" id="IPR001841">
    <property type="entry name" value="Znf_RING"/>
</dbReference>
<name>A0AAN8U363_SOLBU</name>
<evidence type="ECO:0000313" key="4">
    <source>
        <dbReference type="EMBL" id="KAK6796276.1"/>
    </source>
</evidence>
<dbReference type="InterPro" id="IPR058210">
    <property type="entry name" value="SACS/Nov_dom"/>
</dbReference>
<dbReference type="Pfam" id="PF25794">
    <property type="entry name" value="SACS"/>
    <property type="match status" value="3"/>
</dbReference>
<sequence length="4836" mass="542356">MDSTSPESILLEDFGQKVDLTRRIREVLLNYPEGTTVLKELIQNADDAGATKVCLCLDRRNHGTESLLSDKLAQWQGPALLAYNDAIFSEEDFVSISRIGGSGKHCQAWKTGRFGVGFNSVYHLTDLPSFVSGKYVVLFDPQGVYLPNVSASNPGKRIEYVSSSAISLYKDQFSPYCAFGCDMRSPLHGTLFRFPLRNADQAARSKLSKQGYLEDDISSMLGQLYQEGVFSLLFLKSVLSIEIYEWDVGLAEPQKTYSCSVNSDNSDTIWYRQALLRQSKLTDSNDSFVNTFSLEFLSEVVNGSHPQKRTDRFYIVQKLSSPSSRIGAFAAKASKDFDIHLLPWASVAACVSDNSSKDDVLKQGQAFCFLPLPVKTGLSAQINGFFEVSSNRRGIWYGSDMDRSGRIRSIWNRLLLEDVVAPSYAQVLLGVQQMLGPTETYYSLWPTGSFEEPWNILVEQIYQNIIDFPVFYSNVNGGNWVSPREAFLHDSKLSKSKELDDALVQLGMPVVCLPNGLFNMLVTCVTGIKWKIVTPYSVRHYLRESKFASAIDRSYRHMLLEYCLEDLVDTDVGIHTFGLPLLPLANGDFGLLSEPTNGISYFICSDLEYTLLHNLSDRVIDRKIPCNLLDRLTAVAKASGANLCLFSVPMLLQVMPKFFPAEWKYKTKVLWDPGSCSTPTVSWFGLFWRYLRDKCAELSFFGDWPILPSTSGHLYRPSRHLKLLNAENLSDKMQHVLIHIGCKILDRCHDIQHPDLPNYVCDADGGGVLQSIFDVVPSSERTEDFLEHLVVEERDELRGFLLDPRWYIGNCMDVSNLCNCKRLPVYRVYGVEHSESVKFSDLVNPQKYLPPSDCSASLLSAEFIISSSNTEEEVLNRYLGIERMRKADFYKKHVLNRVNLLDPDLRDNIMIMILRELPHLCVEDAHFTENLRNLDFIPTSNGSIRSPSVMYDPRNEELYALLKDCDSFPYGAFQEFGILDILQGLGLRTTVSTETVLQSARRVEKLVHTDPETAHSRGEVLLSYLEVNASKWLPDPTKDDHGTMNRMFSRATNAFKPRHVKSDLEKFWSDLRLVCWCPVLVSSPYQSLPWPAVSSVVAPPKLVRLFSDLWLVSASMRILDGECSSSALSNQLGWSSPPAGSVIAAQLLELGKNSEIVTDPMLRKELALAMPRIYSILMDMLTSDEIDIVKAVLEGCRWIWVGDGFATTDEVVLNGPLHLAPYMRVIPVDLAVFKELFVELGIREFLCPNDYANILSRMAIKKGSLPLDTQEIRAAILIAQHLSEVQFSEDPVKIYLPDVSCRLLFATDLVFNDAPWLLDSEDPSSSFGSSSNMAFNASQTVHRFVHGNISNDVAEKLGVRSLRRMLLAESSDSMNLSLSGAAEAFGQHEALTTRLKHILEMYADGPGTLFELVQNAEDANASKVIFLLDKTQYGTSSVLSPEMVDWQGPALYCFNDSVFTPQDLYAISRIGQETKLEKPFAIGRFGLGFNCVYHFTDIPTFVSGENIVMFDPHACNLPGISPSHPGLRIKFAGRRILEQFPDQFSPFLHFGCDLQHSFPGTLFRFPLRSANVASRSQIKKEGYTPDDVLALFHSFSEVVSETLLFLRNVKSISIFVKEGANSEMQVLHCVDKQNVGDPEDESNPNHQVFSLMYGKQHDKTNKVQFLNQLCKSVNIDLPWKCHKIMLSEKSTSGGRAHLWLTSECLGFIRGKNNHGNLDNKYHKAIPWACVATCLHTMKIESDLDDGFDKSDLIAPKLLDFSAASAGSIKNFEGRAFCFLPLPVITGLPVHVNAYFELSSNRRDIWFGNDMAGGGKKRSEWNMYLLEDVVAPAYGYLLEKVASEIGPCDSFFSFWPIKMGYEPWASVVRKLYNFISDSGLRVLYTKARGGQWISTKQAIFPDFAFDKARELVDALSDAGLPLAIIPEALVKKFKEICPGVHFLTPQLLRTLLIRRNREFRDRNAMILTLEYCLLDLRTPVQSSTYFGLSLIPLSNGLFTKFQKRGEGDRIYIVQGDGYGLLKDSLPHQLVDAGISAFLYDKLCEVAQSEDFNITSLTCPLLERLFVQLLPPDWQLAKQVNWVPGCQGHPDLEWMRLLWSYLKSSCDDLSLFSKWPILPVLNNRLLQLVENSNVIKDGGWSENMSLLLLRVGCLILTCDLPIDHPQLMRYVQPPTASGILNALLAAAVKIEKIEGLFSNALEGEMHELRSYILQSKWFCEDSLNNSQMVIIKEIPMFESFKSRKMVSLSRSAKWLKPNGVHEDLLNDDFLRIESEKERIILNKYLEVAEPTKADFIKHYVITHMPEFISQDGLLASILQDIKYLMEEDDSFKEAISKASFVLTCDGSWKEPIRLYDPRIPELKMLLHGGAFFPCEKFSSPEFLEILVNLGLRQSLSFTGMLDCATSVALLQNSDELEAMKNGSRLLHLLDTVASKLSALDRDSSTGYETSEGSCLNVSIEGAVDVTDNLSGIISFLSNWIDDMTGEEFWSALRFISWCPVLVEPPIRGLPWFASGRKIAMPINVRPESQMWMVSSKMHILDGECSEHLQHKLGWMDGASIETLSEQLLGLPKFYVEANESSDVAPNLDSVLQKQVLLIYSQLQEFIGMNDFEVLKSTLDGARWVWIGDDFVSPAVLAFDSPVKFSPYLYVVPSELTDFRDLLVELGVRLSFDVFDYFHVLQRLQNDVKGFPLSADQLSFVNHVLEAIADCNMDSLMFESSSTPLLLPDSSGVLMSAGNLVYNDAPWMESNTVGGKRLVHPSISQNLADRLGIQSLRSVSLVSEDMTKDLPCMDYTKICELLELYGKTDFLLYDLLELADCCKAKKLHLIFDRREHRCQSLLQHNLGDFQGPALVVILEGANLSRDEVAGLQFLPPWGLRGDTMNYGLGLLSCFSISDFVSVVSDGFLYMFDPKGLALAMPSHRGPAAKMFSLREILVLLDQPLSLLFNMFFMRLYGFQVLHSTLLAIDEQDSWLCLGTNLTERFRDQFSPLLIDQNVPWSLSNSTVIRMPFSPECMKDGLEFGLKKISMMLDKFLNNASATILFLKSVLQISLSIWEQGSPQPSLEYSVDLDPLYSVSRNPFSEKKWKKFQLSSLFSSSNSAIKLQVIDVNSWKQGTKIVDRWLVVLSLGSGQTRNMALDRKGCSPSVSHFWSSNFLTSGFCRRYMAYNLTPVGGVAALISQNGQPSNTCSSSFIMSPLPLSSTINIPVTILGYFLVCHNQGRFLFKDQEKESLAGPRFDAGNQLIEAWNRELMCCVRDSYVKLVLEMQKLRREPSTSLLEPSVARAVSLTLNAYGDQIYSFWPRSTRNLLIEHEQDGNDFMSVKVSKADWGCITQQVILPFYALLMNLPVWQLYSGNLVKAEEGMFLSQPGTGMDGGLLPTTVCAFVKEHYPVFSVPWELVSEIQALGVTVREIKPKMVRDLLRASSTSIVLRSVETYIDVLEYCLSDIQLLETSEPSMPDSFRDTSNLDSVKESSEGHTNSLSESSSSSRRIHNTLQPSSSSGGDALEMMTSLGKALFDLGRVVVEDIGRGGGPLSQRNVLLGTIGDSIRDRNDQKLLAVASELRGLPCPTGTNHLTRLGATELWIGNKDQQSLMISLAAKFLHPKVLDRSILLNIFSNSTIQSLLKLQSFSLILLANHMRFLFHENWVNHVVDSNMAPWFSWENNATSASECGPSPNWIRLFWKMVDDCSDDLEVFADWPLIPAFLGRPVLCRVKERKLVFIPPVVSNLDSIELDNRSSREADLSGLPLESEEIQSYSLSFKVAERKYPWLRSMLNQCNIPIFDSSFLDCAGRCKCLPSEGKSLGQVITSKLVAAKNAGYFPELTSFPDSERDELFILFASDFSENSSGYGREELEVLRDLPIYKTVVGTYTRLQSHELCMIPSNTFLKPFDERCLSVSTDSNEKLFRALGVPELHDQQIFVKFGLPGFDEKPQSVQEDILIYLYSNWQDLQEDSSIIEVLKETKFVRSADEMSAELFKPTDLFDPSDALLTSVFSGMRVRFPGERFISEGWLRILKKVGLHTSAESDVILECAKRVESLGRDFMPPSGLTDDLEKDLFSSQDEVSFEIWLLAESLVKAIISNFAVLYSNHFCSIFGKIACVPAEKGFPNAGGKRSGKRVLCSYSEAIILKDWPLAWSCSPILSRQSIVPPEYSWGALNLRSPPASPTVLRHLQVIGRNSGEDTLAHWPATTGIKTIDEASFDVLKSELLLSVFPERLPSVTLKLILFEVDSLYKEALCQVAFMPAANGTRLVTASCLFTHLTINLSPFAFELPSLYLPYVNILRDLGLQDTLSISSAKTLLLSLQKACGYQRLNPNEFRAVTGIVHFISDQANTSDMCSWHSEAIVPDSDCRLVHAKSCVYIDSYGSSYIKFIEISKLRFVHQDLPEKLCIAFGIKKLSDVVIEELYCEEHLQSLECIGSVPIEAIRHKLLSRSFQAAVWTVVSSMESNVPGIDHATLEDIQSSLNLVAEKLRYVQCLHTRFVLLPKSLDITRVRQASMFPEWKDTSRHRALYFVEPSKSSVLIAEPPDYVSIADVIAIAVSRVLDFPIPLPIGSLFLCPEGSETALVDILKLSSHMQANGCRSEKDGLLGMDILPQDALQVQFHPLRPFYAGEIVAWRQQNGEKLRYGRVSENVRPSAGQALYRFKVEISLGLVELLLSSHVFSFKSVTISGEDSSADFPEDDCTMDSSRSEGVTGRVPSRPSEGNHQQQLQALQHGRVSAAELVQAVQEMLSAAGISMDVEKQSLLETTITLQEQFKDSQAALLLEQEKSDMATKEADTAKAAWLCRICLNTEVDVAIVPCGHVLCRRCSSAVSRCPFCRLQVSKVMRMFRP</sequence>
<keyword evidence="1" id="KW-0863">Zinc-finger</keyword>
<proteinExistence type="predicted"/>
<feature type="region of interest" description="Disordered" evidence="2">
    <location>
        <begin position="3455"/>
        <end position="3505"/>
    </location>
</feature>
<evidence type="ECO:0000256" key="1">
    <source>
        <dbReference type="PROSITE-ProRule" id="PRU00175"/>
    </source>
</evidence>